<dbReference type="PROSITE" id="PS50887">
    <property type="entry name" value="GGDEF"/>
    <property type="match status" value="1"/>
</dbReference>
<dbReference type="SMART" id="SM00052">
    <property type="entry name" value="EAL"/>
    <property type="match status" value="1"/>
</dbReference>
<keyword evidence="5" id="KW-1185">Reference proteome</keyword>
<evidence type="ECO:0000256" key="1">
    <source>
        <dbReference type="SAM" id="Coils"/>
    </source>
</evidence>
<evidence type="ECO:0000259" key="2">
    <source>
        <dbReference type="PROSITE" id="PS50883"/>
    </source>
</evidence>
<dbReference type="PANTHER" id="PTHR44757:SF2">
    <property type="entry name" value="BIOFILM ARCHITECTURE MAINTENANCE PROTEIN MBAA"/>
    <property type="match status" value="1"/>
</dbReference>
<evidence type="ECO:0000259" key="3">
    <source>
        <dbReference type="PROSITE" id="PS50887"/>
    </source>
</evidence>
<dbReference type="SUPFAM" id="SSF52172">
    <property type="entry name" value="CheY-like"/>
    <property type="match status" value="1"/>
</dbReference>
<dbReference type="SMART" id="SM00267">
    <property type="entry name" value="GGDEF"/>
    <property type="match status" value="1"/>
</dbReference>
<dbReference type="InterPro" id="IPR035965">
    <property type="entry name" value="PAS-like_dom_sf"/>
</dbReference>
<dbReference type="CDD" id="cd01948">
    <property type="entry name" value="EAL"/>
    <property type="match status" value="1"/>
</dbReference>
<dbReference type="NCBIfam" id="TIGR00229">
    <property type="entry name" value="sensory_box"/>
    <property type="match status" value="1"/>
</dbReference>
<dbReference type="Gene3D" id="3.40.50.2300">
    <property type="match status" value="1"/>
</dbReference>
<comment type="caution">
    <text evidence="4">The sequence shown here is derived from an EMBL/GenBank/DDBJ whole genome shotgun (WGS) entry which is preliminary data.</text>
</comment>
<accession>A0A9X3AST2</accession>
<feature type="domain" description="GGDEF" evidence="3">
    <location>
        <begin position="299"/>
        <end position="436"/>
    </location>
</feature>
<dbReference type="PROSITE" id="PS50883">
    <property type="entry name" value="EAL"/>
    <property type="match status" value="1"/>
</dbReference>
<dbReference type="NCBIfam" id="TIGR00254">
    <property type="entry name" value="GGDEF"/>
    <property type="match status" value="1"/>
</dbReference>
<organism evidence="4 5">
    <name type="scientific">Thalassolituus pacificus</name>
    <dbReference type="NCBI Taxonomy" id="2975440"/>
    <lineage>
        <taxon>Bacteria</taxon>
        <taxon>Pseudomonadati</taxon>
        <taxon>Pseudomonadota</taxon>
        <taxon>Gammaproteobacteria</taxon>
        <taxon>Oceanospirillales</taxon>
        <taxon>Oceanospirillaceae</taxon>
        <taxon>Thalassolituus</taxon>
    </lineage>
</organism>
<dbReference type="SUPFAM" id="SSF55785">
    <property type="entry name" value="PYP-like sensor domain (PAS domain)"/>
    <property type="match status" value="1"/>
</dbReference>
<dbReference type="CDD" id="cd01949">
    <property type="entry name" value="GGDEF"/>
    <property type="match status" value="1"/>
</dbReference>
<feature type="domain" description="EAL" evidence="2">
    <location>
        <begin position="445"/>
        <end position="699"/>
    </location>
</feature>
<dbReference type="Gene3D" id="3.20.20.450">
    <property type="entry name" value="EAL domain"/>
    <property type="match status" value="1"/>
</dbReference>
<dbReference type="AlphaFoldDB" id="A0A9X3AST2"/>
<dbReference type="InterPro" id="IPR000160">
    <property type="entry name" value="GGDEF_dom"/>
</dbReference>
<dbReference type="EMBL" id="JAOANI010000028">
    <property type="protein sequence ID" value="MCT7360379.1"/>
    <property type="molecule type" value="Genomic_DNA"/>
</dbReference>
<dbReference type="GO" id="GO:0006355">
    <property type="term" value="P:regulation of DNA-templated transcription"/>
    <property type="evidence" value="ECO:0007669"/>
    <property type="project" value="InterPro"/>
</dbReference>
<dbReference type="Gene3D" id="3.30.450.20">
    <property type="entry name" value="PAS domain"/>
    <property type="match status" value="1"/>
</dbReference>
<dbReference type="CDD" id="cd00130">
    <property type="entry name" value="PAS"/>
    <property type="match status" value="1"/>
</dbReference>
<evidence type="ECO:0000313" key="4">
    <source>
        <dbReference type="EMBL" id="MCT7360379.1"/>
    </source>
</evidence>
<dbReference type="PANTHER" id="PTHR44757">
    <property type="entry name" value="DIGUANYLATE CYCLASE DGCP"/>
    <property type="match status" value="1"/>
</dbReference>
<dbReference type="InterPro" id="IPR035919">
    <property type="entry name" value="EAL_sf"/>
</dbReference>
<dbReference type="InterPro" id="IPR043128">
    <property type="entry name" value="Rev_trsase/Diguanyl_cyclase"/>
</dbReference>
<keyword evidence="1" id="KW-0175">Coiled coil</keyword>
<dbReference type="InterPro" id="IPR029787">
    <property type="entry name" value="Nucleotide_cyclase"/>
</dbReference>
<name>A0A9X3AST2_9GAMM</name>
<dbReference type="SUPFAM" id="SSF55073">
    <property type="entry name" value="Nucleotide cyclase"/>
    <property type="match status" value="1"/>
</dbReference>
<feature type="coiled-coil region" evidence="1">
    <location>
        <begin position="126"/>
        <end position="153"/>
    </location>
</feature>
<reference evidence="4" key="2">
    <citation type="submission" date="2022-08" db="EMBL/GenBank/DDBJ databases">
        <authorList>
            <person name="Dong C."/>
        </authorList>
    </citation>
    <scope>NUCLEOTIDE SEQUENCE</scope>
    <source>
        <strain evidence="4">59MF3M-4</strain>
    </source>
</reference>
<dbReference type="SUPFAM" id="SSF141868">
    <property type="entry name" value="EAL domain-like"/>
    <property type="match status" value="1"/>
</dbReference>
<dbReference type="InterPro" id="IPR011006">
    <property type="entry name" value="CheY-like_superfamily"/>
</dbReference>
<protein>
    <submittedName>
        <fullName evidence="4">EAL domain-containing protein</fullName>
    </submittedName>
</protein>
<dbReference type="InterPro" id="IPR000014">
    <property type="entry name" value="PAS"/>
</dbReference>
<dbReference type="InterPro" id="IPR001633">
    <property type="entry name" value="EAL_dom"/>
</dbReference>
<dbReference type="Pfam" id="PF00989">
    <property type="entry name" value="PAS"/>
    <property type="match status" value="1"/>
</dbReference>
<proteinExistence type="predicted"/>
<dbReference type="RefSeq" id="WP_260977216.1">
    <property type="nucleotide sequence ID" value="NZ_JAOANI010000028.1"/>
</dbReference>
<reference evidence="4" key="1">
    <citation type="journal article" date="2022" name="Front. Microbiol.">
        <title>Genome-based taxonomic rearrangement of Oceanobacter-related bacteria including the description of Thalassolituus hydrocarbonoclasticus sp. nov. and Thalassolituus pacificus sp. nov. and emended description of the genus Thalassolituus.</title>
        <authorList>
            <person name="Dong C."/>
            <person name="Wei L."/>
            <person name="Wang J."/>
            <person name="Lai Q."/>
            <person name="Huang Z."/>
            <person name="Shao Z."/>
        </authorList>
    </citation>
    <scope>NUCLEOTIDE SEQUENCE</scope>
    <source>
        <strain evidence="4">59MF3M-4</strain>
    </source>
</reference>
<dbReference type="Proteomes" id="UP001147830">
    <property type="component" value="Unassembled WGS sequence"/>
</dbReference>
<dbReference type="InterPro" id="IPR052155">
    <property type="entry name" value="Biofilm_reg_signaling"/>
</dbReference>
<dbReference type="Pfam" id="PF00563">
    <property type="entry name" value="EAL"/>
    <property type="match status" value="1"/>
</dbReference>
<dbReference type="Pfam" id="PF00990">
    <property type="entry name" value="GGDEF"/>
    <property type="match status" value="1"/>
</dbReference>
<dbReference type="SMART" id="SM00091">
    <property type="entry name" value="PAS"/>
    <property type="match status" value="1"/>
</dbReference>
<sequence>MSTSRDTLHLLLLTETQNDAESLVSLMRNSGSATRAHQITSLADLNEQLQEKSWDLLVAQPDVNGIGYDDLLKQIKRLNKDLPVILIAEEVDAMIMEAAIKRGACTVVPIDESNLLLMVIQRELRHLRSRRELRTLEVRIRDAEKRCQNLLESSKDAVAYIHDGMHVYANQAYLELFGYASVEELEGMPIMDMVDSSGQANFKSFLKTYHAEQNSSQELKTTGISDKGNTFPMLMTFSAATYADERCTQVVIRTNADNSELEAKLKEISSRDLMTGLYNKPYFNARLEEAVDRAVLKGAKGAVLYINIDHFGKIKSEIGISNADTVISEIGNCLKGQINDKDILARIGEDIFTCMRMGADAESALQFGERLRDKIEHLLIDIGNRTVTVTASIGLSLITENSSRPEDILQQSHHASDDVRKQAGHERGNGVHLYLPKEVDEPQQASNLQQTLTDAIRNNSFRLLFQPMISLRGEETEHYETLLRLHQPNGDELSGGDFLNSAEISDDLKRKIDRWVILHTTKLLGEHRAKGHNTRMFINLSAASLTDDTLPGWIGVAINAAKLPKGSVIFQFNEEDASRLLKQTQQFSHSLMEKGIPAALSRFGCALNPMQTLKHLAVDYVKVDGSFTQELGQNPEAQKHLKALLEGLHEEEKRTIVPLVESANSVASLWQLGVHFIQGYYVQPPQTAMSYNFNDENDE</sequence>
<gene>
    <name evidence="4" type="ORF">NYR02_15255</name>
</gene>
<dbReference type="InterPro" id="IPR013767">
    <property type="entry name" value="PAS_fold"/>
</dbReference>
<evidence type="ECO:0000313" key="5">
    <source>
        <dbReference type="Proteomes" id="UP001147830"/>
    </source>
</evidence>
<dbReference type="Gene3D" id="3.30.70.270">
    <property type="match status" value="1"/>
</dbReference>